<sequence length="82" mass="9223">MSAMLQNMELIVQRSLPTLDVESLECCEAKEALFRSKDGFLLYLTDGAPPPLGRERLVPLSLRQALLWLNENQLSEAGSFWA</sequence>
<name>A0A1L3F6H0_BRAJP</name>
<dbReference type="EMBL" id="CP017637">
    <property type="protein sequence ID" value="APG08908.1"/>
    <property type="molecule type" value="Genomic_DNA"/>
</dbReference>
<evidence type="ECO:0000313" key="2">
    <source>
        <dbReference type="Proteomes" id="UP000181962"/>
    </source>
</evidence>
<dbReference type="Proteomes" id="UP000181962">
    <property type="component" value="Chromosome"/>
</dbReference>
<evidence type="ECO:0000313" key="1">
    <source>
        <dbReference type="EMBL" id="APG08908.1"/>
    </source>
</evidence>
<reference evidence="1 2" key="1">
    <citation type="submission" date="2016-11" db="EMBL/GenBank/DDBJ databases">
        <title>Complete Genome Sequence of Bradyrhizobium sp. strain J5, an isolated from soybean nodule in Hokkaido.</title>
        <authorList>
            <person name="Kanehara K."/>
        </authorList>
    </citation>
    <scope>NUCLEOTIDE SEQUENCE [LARGE SCALE GENOMIC DNA]</scope>
    <source>
        <strain evidence="1 2">J5</strain>
    </source>
</reference>
<gene>
    <name evidence="1" type="ORF">BKD09_11260</name>
</gene>
<accession>A0A1L3F6H0</accession>
<organism evidence="1 2">
    <name type="scientific">Bradyrhizobium japonicum</name>
    <dbReference type="NCBI Taxonomy" id="375"/>
    <lineage>
        <taxon>Bacteria</taxon>
        <taxon>Pseudomonadati</taxon>
        <taxon>Pseudomonadota</taxon>
        <taxon>Alphaproteobacteria</taxon>
        <taxon>Hyphomicrobiales</taxon>
        <taxon>Nitrobacteraceae</taxon>
        <taxon>Bradyrhizobium</taxon>
    </lineage>
</organism>
<protein>
    <submittedName>
        <fullName evidence="1">Uncharacterized protein</fullName>
    </submittedName>
</protein>
<proteinExistence type="predicted"/>
<dbReference type="AlphaFoldDB" id="A0A1L3F6H0"/>